<dbReference type="InterPro" id="IPR011060">
    <property type="entry name" value="RibuloseP-bd_barrel"/>
</dbReference>
<sequence length="219" mass="25264">MKTFKITPSLYMCDTTKIFDEIKKLKEAGIDHLHFDVMDGQFVNNYAFGPKILDDIKKHFSEIEIDSHIMANNLNDKVELFKNSDYITFHINSLQNEGIENLIKNIKSLGCKVGIALDLENNVNDIKKYIKDIDLITIMSIKSGFSGQIFNESTWFVIDEVVQYKNLIKPEIKVQIDGGVRWNNIKKLIDSKIDWIVVGSLLFGEENYNEVIKKIENLK</sequence>
<dbReference type="Pfam" id="PF00834">
    <property type="entry name" value="Ribul_P_3_epim"/>
    <property type="match status" value="1"/>
</dbReference>
<dbReference type="RefSeq" id="WP_029512177.1">
    <property type="nucleotide sequence ID" value="NZ_CP022513.1"/>
</dbReference>
<keyword evidence="1" id="KW-0479">Metal-binding</keyword>
<proteinExistence type="predicted"/>
<gene>
    <name evidence="3" type="ORF">CG003_01685</name>
</gene>
<protein>
    <submittedName>
        <fullName evidence="3">Ribulose phosphate epimerase</fullName>
    </submittedName>
</protein>
<dbReference type="PANTHER" id="PTHR11749">
    <property type="entry name" value="RIBULOSE-5-PHOSPHATE-3-EPIMERASE"/>
    <property type="match status" value="1"/>
</dbReference>
<evidence type="ECO:0000256" key="1">
    <source>
        <dbReference type="ARBA" id="ARBA00022723"/>
    </source>
</evidence>
<accession>A0A2R3P7B1</accession>
<keyword evidence="2" id="KW-0413">Isomerase</keyword>
<dbReference type="Proteomes" id="UP000239216">
    <property type="component" value="Chromosome"/>
</dbReference>
<evidence type="ECO:0000256" key="2">
    <source>
        <dbReference type="ARBA" id="ARBA00023235"/>
    </source>
</evidence>
<evidence type="ECO:0000313" key="3">
    <source>
        <dbReference type="EMBL" id="AVN64373.1"/>
    </source>
</evidence>
<organism evidence="3 4">
    <name type="scientific">Mesoplasma florum</name>
    <name type="common">Acholeplasma florum</name>
    <dbReference type="NCBI Taxonomy" id="2151"/>
    <lineage>
        <taxon>Bacteria</taxon>
        <taxon>Bacillati</taxon>
        <taxon>Mycoplasmatota</taxon>
        <taxon>Mollicutes</taxon>
        <taxon>Entomoplasmatales</taxon>
        <taxon>Entomoplasmataceae</taxon>
        <taxon>Mesoplasma</taxon>
    </lineage>
</organism>
<dbReference type="AlphaFoldDB" id="A0A2R3P7B1"/>
<dbReference type="SUPFAM" id="SSF51366">
    <property type="entry name" value="Ribulose-phoshate binding barrel"/>
    <property type="match status" value="1"/>
</dbReference>
<dbReference type="Gene3D" id="3.20.20.70">
    <property type="entry name" value="Aldolase class I"/>
    <property type="match status" value="1"/>
</dbReference>
<reference evidence="3 4" key="1">
    <citation type="submission" date="2017-07" db="EMBL/GenBank/DDBJ databases">
        <title>Comparative genomic analysis of Mesoplasma florum.</title>
        <authorList>
            <person name="Baby V."/>
            <person name="Lachance J.-C."/>
            <person name="Gagnon J."/>
            <person name="Lucier J.-F."/>
            <person name="Matteau D."/>
            <person name="Knight T.F."/>
            <person name="Rodrigue S."/>
        </authorList>
    </citation>
    <scope>NUCLEOTIDE SEQUENCE [LARGE SCALE GENOMIC DNA]</scope>
    <source>
        <strain evidence="3 4">CnuA-2</strain>
    </source>
</reference>
<dbReference type="InterPro" id="IPR013785">
    <property type="entry name" value="Aldolase_TIM"/>
</dbReference>
<dbReference type="InterPro" id="IPR000056">
    <property type="entry name" value="Ribul_P_3_epim-like"/>
</dbReference>
<dbReference type="GO" id="GO:0046872">
    <property type="term" value="F:metal ion binding"/>
    <property type="evidence" value="ECO:0007669"/>
    <property type="project" value="UniProtKB-KW"/>
</dbReference>
<name>A0A2R3P7B1_MESFO</name>
<dbReference type="NCBIfam" id="NF004076">
    <property type="entry name" value="PRK05581.1-4"/>
    <property type="match status" value="1"/>
</dbReference>
<dbReference type="PROSITE" id="PS01085">
    <property type="entry name" value="RIBUL_P_3_EPIMER_1"/>
    <property type="match status" value="1"/>
</dbReference>
<dbReference type="GO" id="GO:0016857">
    <property type="term" value="F:racemase and epimerase activity, acting on carbohydrates and derivatives"/>
    <property type="evidence" value="ECO:0007669"/>
    <property type="project" value="InterPro"/>
</dbReference>
<dbReference type="EMBL" id="CP022513">
    <property type="protein sequence ID" value="AVN64373.1"/>
    <property type="molecule type" value="Genomic_DNA"/>
</dbReference>
<dbReference type="CDD" id="cd00429">
    <property type="entry name" value="RPE"/>
    <property type="match status" value="1"/>
</dbReference>
<evidence type="ECO:0000313" key="4">
    <source>
        <dbReference type="Proteomes" id="UP000239216"/>
    </source>
</evidence>
<dbReference type="GO" id="GO:0005975">
    <property type="term" value="P:carbohydrate metabolic process"/>
    <property type="evidence" value="ECO:0007669"/>
    <property type="project" value="InterPro"/>
</dbReference>